<organism evidence="1 2">
    <name type="scientific">Sulfitobacter profundi</name>
    <dbReference type="NCBI Taxonomy" id="2679961"/>
    <lineage>
        <taxon>Bacteria</taxon>
        <taxon>Pseudomonadati</taxon>
        <taxon>Pseudomonadota</taxon>
        <taxon>Alphaproteobacteria</taxon>
        <taxon>Rhodobacterales</taxon>
        <taxon>Roseobacteraceae</taxon>
        <taxon>Sulfitobacter</taxon>
    </lineage>
</organism>
<accession>A0ABW1YT42</accession>
<dbReference type="Proteomes" id="UP001596403">
    <property type="component" value="Unassembled WGS sequence"/>
</dbReference>
<reference evidence="2" key="1">
    <citation type="journal article" date="2019" name="Int. J. Syst. Evol. Microbiol.">
        <title>The Global Catalogue of Microorganisms (GCM) 10K type strain sequencing project: providing services to taxonomists for standard genome sequencing and annotation.</title>
        <authorList>
            <consortium name="The Broad Institute Genomics Platform"/>
            <consortium name="The Broad Institute Genome Sequencing Center for Infectious Disease"/>
            <person name="Wu L."/>
            <person name="Ma J."/>
        </authorList>
    </citation>
    <scope>NUCLEOTIDE SEQUENCE [LARGE SCALE GENOMIC DNA]</scope>
    <source>
        <strain evidence="2">NBRC 111368</strain>
    </source>
</reference>
<dbReference type="RefSeq" id="WP_132443624.1">
    <property type="nucleotide sequence ID" value="NZ_JBHSWA010000001.1"/>
</dbReference>
<evidence type="ECO:0000313" key="1">
    <source>
        <dbReference type="EMBL" id="MFC6640424.1"/>
    </source>
</evidence>
<keyword evidence="2" id="KW-1185">Reference proteome</keyword>
<proteinExistence type="predicted"/>
<gene>
    <name evidence="1" type="ORF">ACFQAU_00345</name>
</gene>
<protein>
    <submittedName>
        <fullName evidence="1">Uncharacterized protein</fullName>
    </submittedName>
</protein>
<comment type="caution">
    <text evidence="1">The sequence shown here is derived from an EMBL/GenBank/DDBJ whole genome shotgun (WGS) entry which is preliminary data.</text>
</comment>
<name>A0ABW1YT42_9RHOB</name>
<sequence>MTLTVPKAGSDGGRAARVRVEEPQGGAMLAQFGDQMRQVGEALENDYLSREAQRFQTDLTGEMNNLRLEVMEIGDPDQAEAAWRQGSQALRQSYLEGQTDDGRPRVSPKNAEKFGLTFDELHNRNAFSLGKQTLGARQAQQEATFIRYAQTATQQGATADPDMRATLLGQGYEQIDQMVAAGVIDAAEGERRKLGLTQDMDNARAIAMVASDPDGFLASSGDGDFAGLPADVRARYRVQAQGNIDRAASAAQTAAEKAAKEQEKVVGERLQAIIDVRDGGLKSVDERWLASDEAKNHPDHPKAMAKLSLSNEQPRLQQMTPAELRASIAGEENRPVKHKYQTERVQLLKDRLKLAETELSKDAVAYVRDIGLYVPDLPEFDPSDPAAYAKGLQARVKMSDDLVEKGFVRDPVYLDETELEALKEAAAIENDPSARASLAYALTQSLPADSSVTVADLIDDPVMNHIGGLQAAGGRATLATEVLRGQQVIEAGNVKLPPAADRTSAAHVALQGYFADEPEGEQTEAAIRASADALYAARVRRTDPTAAIDEDIYRQALHEVLGGTGKYGRSNAKGGMQNVRGALTPLPMNISADSVNRALAQLQFDMEGRKSPVYDRMDAEFAAMAQAGGALPPQDFIGGADAQARADAIWQAASRSGGQPGINGEVIAPDALADMRLKAVGPDEYRLMHNGRTVADTLSGLPFEFSLTEILKGYEQ</sequence>
<dbReference type="EMBL" id="JBHSWA010000001">
    <property type="protein sequence ID" value="MFC6640424.1"/>
    <property type="molecule type" value="Genomic_DNA"/>
</dbReference>
<evidence type="ECO:0000313" key="2">
    <source>
        <dbReference type="Proteomes" id="UP001596403"/>
    </source>
</evidence>